<evidence type="ECO:0000313" key="3">
    <source>
        <dbReference type="EMBL" id="PZA19942.1"/>
    </source>
</evidence>
<protein>
    <submittedName>
        <fullName evidence="3">Uncharacterized protein</fullName>
    </submittedName>
</protein>
<dbReference type="RefSeq" id="WP_110553592.1">
    <property type="nucleotide sequence ID" value="NZ_JACIBU010000001.1"/>
</dbReference>
<dbReference type="EMBL" id="QKNV01000245">
    <property type="protein sequence ID" value="PZA19942.1"/>
    <property type="molecule type" value="Genomic_DNA"/>
</dbReference>
<dbReference type="Proteomes" id="UP000580718">
    <property type="component" value="Unassembled WGS sequence"/>
</dbReference>
<feature type="region of interest" description="Disordered" evidence="1">
    <location>
        <begin position="1"/>
        <end position="85"/>
    </location>
</feature>
<dbReference type="OrthoDB" id="5198629at2"/>
<feature type="compositionally biased region" description="Basic and acidic residues" evidence="1">
    <location>
        <begin position="30"/>
        <end position="43"/>
    </location>
</feature>
<accession>A0A323V5B1</accession>
<reference evidence="2 5" key="2">
    <citation type="submission" date="2020-08" db="EMBL/GenBank/DDBJ databases">
        <title>Sequencing the genomes of 1000 actinobacteria strains.</title>
        <authorList>
            <person name="Klenk H.-P."/>
        </authorList>
    </citation>
    <scope>NUCLEOTIDE SEQUENCE [LARGE SCALE GENOMIC DNA]</scope>
    <source>
        <strain evidence="2 5">DSM 16678</strain>
    </source>
</reference>
<comment type="caution">
    <text evidence="3">The sequence shown here is derived from an EMBL/GenBank/DDBJ whole genome shotgun (WGS) entry which is preliminary data.</text>
</comment>
<dbReference type="AlphaFoldDB" id="A0A323V5B1"/>
<evidence type="ECO:0000313" key="5">
    <source>
        <dbReference type="Proteomes" id="UP000580718"/>
    </source>
</evidence>
<name>A0A323V5B1_9ACTN</name>
<keyword evidence="4" id="KW-1185">Reference proteome</keyword>
<evidence type="ECO:0000313" key="2">
    <source>
        <dbReference type="EMBL" id="MBB3676077.1"/>
    </source>
</evidence>
<proteinExistence type="predicted"/>
<dbReference type="Proteomes" id="UP000247602">
    <property type="component" value="Unassembled WGS sequence"/>
</dbReference>
<reference evidence="3 4" key="1">
    <citation type="submission" date="2018-06" db="EMBL/GenBank/DDBJ databases">
        <title>Draft genome sequence of Modestobacter versicolor CP153-2.</title>
        <authorList>
            <person name="Gundlapally S.R."/>
        </authorList>
    </citation>
    <scope>NUCLEOTIDE SEQUENCE [LARGE SCALE GENOMIC DNA]</scope>
    <source>
        <strain evidence="3 4">CP153-2</strain>
    </source>
</reference>
<evidence type="ECO:0000256" key="1">
    <source>
        <dbReference type="SAM" id="MobiDB-lite"/>
    </source>
</evidence>
<dbReference type="EMBL" id="JACIBU010000001">
    <property type="protein sequence ID" value="MBB3676077.1"/>
    <property type="molecule type" value="Genomic_DNA"/>
</dbReference>
<evidence type="ECO:0000313" key="4">
    <source>
        <dbReference type="Proteomes" id="UP000247602"/>
    </source>
</evidence>
<organism evidence="3 4">
    <name type="scientific">Modestobacter versicolor</name>
    <dbReference type="NCBI Taxonomy" id="429133"/>
    <lineage>
        <taxon>Bacteria</taxon>
        <taxon>Bacillati</taxon>
        <taxon>Actinomycetota</taxon>
        <taxon>Actinomycetes</taxon>
        <taxon>Geodermatophilales</taxon>
        <taxon>Geodermatophilaceae</taxon>
        <taxon>Modestobacter</taxon>
    </lineage>
</organism>
<feature type="compositionally biased region" description="Acidic residues" evidence="1">
    <location>
        <begin position="76"/>
        <end position="85"/>
    </location>
</feature>
<sequence>MSNPELPDTAMATGNDEGSPGERSTGPLAEDERTLLEELDKPAEGTAQPAVEDSPEVATAVDDDAPLPGSGGGNDDGLDAEFTDR</sequence>
<gene>
    <name evidence="3" type="ORF">DMO24_18030</name>
    <name evidence="2" type="ORF">FHX36_001812</name>
</gene>